<evidence type="ECO:0000259" key="3">
    <source>
        <dbReference type="Pfam" id="PF02698"/>
    </source>
</evidence>
<dbReference type="AlphaFoldDB" id="A0A371YJZ7"/>
<accession>A0A371YJZ7</accession>
<evidence type="ECO:0000256" key="2">
    <source>
        <dbReference type="SAM" id="Phobius"/>
    </source>
</evidence>
<name>A0A371YJZ7_9GAMM</name>
<dbReference type="Gene3D" id="3.40.50.620">
    <property type="entry name" value="HUPs"/>
    <property type="match status" value="1"/>
</dbReference>
<keyword evidence="1" id="KW-0175">Coiled coil</keyword>
<proteinExistence type="predicted"/>
<keyword evidence="2" id="KW-0812">Transmembrane</keyword>
<evidence type="ECO:0000313" key="7">
    <source>
        <dbReference type="Proteomes" id="UP001595455"/>
    </source>
</evidence>
<dbReference type="GO" id="GO:0005886">
    <property type="term" value="C:plasma membrane"/>
    <property type="evidence" value="ECO:0007669"/>
    <property type="project" value="TreeGrafter"/>
</dbReference>
<dbReference type="InterPro" id="IPR014729">
    <property type="entry name" value="Rossmann-like_a/b/a_fold"/>
</dbReference>
<organism evidence="5 6">
    <name type="scientific">Acinetobacter sichuanensis</name>
    <dbReference type="NCBI Taxonomy" id="2136183"/>
    <lineage>
        <taxon>Bacteria</taxon>
        <taxon>Pseudomonadati</taxon>
        <taxon>Pseudomonadota</taxon>
        <taxon>Gammaproteobacteria</taxon>
        <taxon>Moraxellales</taxon>
        <taxon>Moraxellaceae</taxon>
        <taxon>Acinetobacter</taxon>
    </lineage>
</organism>
<evidence type="ECO:0000256" key="1">
    <source>
        <dbReference type="SAM" id="Coils"/>
    </source>
</evidence>
<gene>
    <name evidence="4" type="ORF">ACFODO_20195</name>
    <name evidence="5" type="ORF">C9E89_019940</name>
</gene>
<dbReference type="PANTHER" id="PTHR30336:SF20">
    <property type="entry name" value="DUF218 DOMAIN-CONTAINING PROTEIN"/>
    <property type="match status" value="1"/>
</dbReference>
<comment type="caution">
    <text evidence="5">The sequence shown here is derived from an EMBL/GenBank/DDBJ whole genome shotgun (WGS) entry which is preliminary data.</text>
</comment>
<dbReference type="Proteomes" id="UP000240957">
    <property type="component" value="Unassembled WGS sequence"/>
</dbReference>
<dbReference type="CDD" id="cd06259">
    <property type="entry name" value="YdcF-like"/>
    <property type="match status" value="1"/>
</dbReference>
<dbReference type="InterPro" id="IPR051599">
    <property type="entry name" value="Cell_Envelope_Assoc"/>
</dbReference>
<keyword evidence="7" id="KW-1185">Reference proteome</keyword>
<evidence type="ECO:0000313" key="6">
    <source>
        <dbReference type="Proteomes" id="UP000240957"/>
    </source>
</evidence>
<evidence type="ECO:0000313" key="5">
    <source>
        <dbReference type="EMBL" id="RFC81777.1"/>
    </source>
</evidence>
<dbReference type="EMBL" id="JBHRSF010000149">
    <property type="protein sequence ID" value="MFC2997518.1"/>
    <property type="molecule type" value="Genomic_DNA"/>
</dbReference>
<reference evidence="7" key="3">
    <citation type="journal article" date="2019" name="Int. J. Syst. Evol. Microbiol.">
        <title>The Global Catalogue of Microorganisms (GCM) 10K type strain sequencing project: providing services to taxonomists for standard genome sequencing and annotation.</title>
        <authorList>
            <consortium name="The Broad Institute Genomics Platform"/>
            <consortium name="The Broad Institute Genome Sequencing Center for Infectious Disease"/>
            <person name="Wu L."/>
            <person name="Ma J."/>
        </authorList>
    </citation>
    <scope>NUCLEOTIDE SEQUENCE [LARGE SCALE GENOMIC DNA]</scope>
    <source>
        <strain evidence="7">KCTC 62575</strain>
    </source>
</reference>
<keyword evidence="2" id="KW-1133">Transmembrane helix</keyword>
<sequence>MKKQHWMIKTVRRIAILFVLFACLMVFWYTPFYSNLMVKLLNTFVPVEVNQIAAQSQQNAALSESENLEPGSNLWIARQAYLKLMETEIRDKDAQNLMLLQLRYKVLQEEIIKKQKENKDEKDKPTIPLIVEHSASATIDDSSSTTVKALLDLNNESNKALMDQYIKFLKTHHVQEETVHSELASSAVQADIESLQNQDTVKSKVTNQPYAIVVLGGGLTLDKNQKDIVVNAYTRVRLEKTIEVEKKTKLPIVLSGVESPYMQAWLKERGVDANLLENRSMNTCENTRFSSLLLQKKGGAPTVLLITDRYHMPRTRRLFALNGIETIPIEAPMPTPLTEWQPSKQNYNHSRRANYETLAAIRDVLFGSSGCREVP</sequence>
<reference evidence="4" key="1">
    <citation type="journal article" date="2014" name="Int. J. Syst. Evol. Microbiol.">
        <title>Complete genome of a new Firmicutes species belonging to the dominant human colonic microbiota ('Ruminococcus bicirculans') reveals two chromosomes and a selective capacity to utilize plant glucans.</title>
        <authorList>
            <consortium name="NISC Comparative Sequencing Program"/>
            <person name="Wegmann U."/>
            <person name="Louis P."/>
            <person name="Goesmann A."/>
            <person name="Henrissat B."/>
            <person name="Duncan S.H."/>
            <person name="Flint H.J."/>
        </authorList>
    </citation>
    <scope>NUCLEOTIDE SEQUENCE</scope>
    <source>
        <strain evidence="4">KCTC 62575</strain>
    </source>
</reference>
<feature type="domain" description="DUF218" evidence="3">
    <location>
        <begin position="211"/>
        <end position="358"/>
    </location>
</feature>
<feature type="transmembrane region" description="Helical" evidence="2">
    <location>
        <begin position="12"/>
        <end position="30"/>
    </location>
</feature>
<dbReference type="InterPro" id="IPR003848">
    <property type="entry name" value="DUF218"/>
</dbReference>
<protein>
    <submittedName>
        <fullName evidence="5">YdcF family protein</fullName>
    </submittedName>
</protein>
<evidence type="ECO:0000313" key="4">
    <source>
        <dbReference type="EMBL" id="MFC2997518.1"/>
    </source>
</evidence>
<feature type="coiled-coil region" evidence="1">
    <location>
        <begin position="97"/>
        <end position="124"/>
    </location>
</feature>
<reference evidence="4" key="4">
    <citation type="submission" date="2024-09" db="EMBL/GenBank/DDBJ databases">
        <authorList>
            <person name="Sun Q."/>
            <person name="Mori K."/>
        </authorList>
    </citation>
    <scope>NUCLEOTIDE SEQUENCE</scope>
    <source>
        <strain evidence="4">KCTC 62575</strain>
    </source>
</reference>
<reference evidence="5 6" key="2">
    <citation type="submission" date="2018-08" db="EMBL/GenBank/DDBJ databases">
        <title>The draft genome of Acinetobacter sichuanensis strain WCHAc060041.</title>
        <authorList>
            <person name="Qin J."/>
            <person name="Feng Y."/>
            <person name="Zong Z."/>
        </authorList>
    </citation>
    <scope>NUCLEOTIDE SEQUENCE [LARGE SCALE GENOMIC DNA]</scope>
    <source>
        <strain evidence="5 6">WCHAc060041</strain>
    </source>
</reference>
<dbReference type="OrthoDB" id="9809813at2"/>
<dbReference type="PANTHER" id="PTHR30336">
    <property type="entry name" value="INNER MEMBRANE PROTEIN, PROBABLE PERMEASE"/>
    <property type="match status" value="1"/>
</dbReference>
<dbReference type="RefSeq" id="WP_107009965.1">
    <property type="nucleotide sequence ID" value="NZ_JBHRSF010000149.1"/>
</dbReference>
<dbReference type="Proteomes" id="UP001595455">
    <property type="component" value="Unassembled WGS sequence"/>
</dbReference>
<dbReference type="Pfam" id="PF02698">
    <property type="entry name" value="DUF218"/>
    <property type="match status" value="1"/>
</dbReference>
<dbReference type="EMBL" id="PYIX02000056">
    <property type="protein sequence ID" value="RFC81777.1"/>
    <property type="molecule type" value="Genomic_DNA"/>
</dbReference>
<keyword evidence="2" id="KW-0472">Membrane</keyword>